<evidence type="ECO:0000313" key="5">
    <source>
        <dbReference type="EMBL" id="GFP95364.1"/>
    </source>
</evidence>
<dbReference type="SUPFAM" id="SSF51197">
    <property type="entry name" value="Clavaminate synthase-like"/>
    <property type="match status" value="1"/>
</dbReference>
<keyword evidence="6" id="KW-1185">Reference proteome</keyword>
<dbReference type="GO" id="GO:0046872">
    <property type="term" value="F:metal ion binding"/>
    <property type="evidence" value="ECO:0007669"/>
    <property type="project" value="UniProtKB-KW"/>
</dbReference>
<dbReference type="Proteomes" id="UP000653305">
    <property type="component" value="Unassembled WGS sequence"/>
</dbReference>
<dbReference type="InterPro" id="IPR026992">
    <property type="entry name" value="DIOX_N"/>
</dbReference>
<dbReference type="Gene3D" id="2.60.120.330">
    <property type="entry name" value="B-lactam Antibiotic, Isopenicillin N Synthase, Chain"/>
    <property type="match status" value="2"/>
</dbReference>
<proteinExistence type="predicted"/>
<keyword evidence="2" id="KW-0408">Iron</keyword>
<protein>
    <submittedName>
        <fullName evidence="5">Probable 2-oxoglutarate-dependent dioxygenase aop1.2</fullName>
    </submittedName>
</protein>
<name>A0A830CG65_9LAMI</name>
<gene>
    <name evidence="5" type="ORF">PHJA_001680700</name>
</gene>
<dbReference type="GO" id="GO:0016706">
    <property type="term" value="F:2-oxoglutarate-dependent dioxygenase activity"/>
    <property type="evidence" value="ECO:0007669"/>
    <property type="project" value="UniProtKB-ARBA"/>
</dbReference>
<accession>A0A830CG65</accession>
<dbReference type="OrthoDB" id="868240at2759"/>
<dbReference type="InterPro" id="IPR027443">
    <property type="entry name" value="IPNS-like_sf"/>
</dbReference>
<dbReference type="EMBL" id="BMAC01000384">
    <property type="protein sequence ID" value="GFP95364.1"/>
    <property type="molecule type" value="Genomic_DNA"/>
</dbReference>
<sequence>MNSETINLPIINLSNLKQQTPTWESVKTQTLKALQEYGCFEALFDEITLTLRKSTVDGLKLLFDLPLESKLRNKSNKPYHGFFGQHAMVPLYESLGIANTFSHGQIDNFTNLMWFEGNPILSKNIESFSEQLSELEKIVRKMVLEGKYDGPKCDETKLGLSAHTDKNMVTILYGNEVRGLQVLTKDGKWINAEPSLNSQCLYWRIFPYHRVMMTGDEDRYSIGLFSIPKSGYIIKAPEEMVDEDHQLLFNPFDHFKFLDFYYSEAGRSSPAALKAYYGA</sequence>
<evidence type="ECO:0000256" key="1">
    <source>
        <dbReference type="ARBA" id="ARBA00022723"/>
    </source>
</evidence>
<evidence type="ECO:0000259" key="4">
    <source>
        <dbReference type="Pfam" id="PF14226"/>
    </source>
</evidence>
<keyword evidence="5" id="KW-0223">Dioxygenase</keyword>
<reference evidence="5" key="1">
    <citation type="submission" date="2020-07" db="EMBL/GenBank/DDBJ databases">
        <title>Ethylene signaling mediates host invasion by parasitic plants.</title>
        <authorList>
            <person name="Yoshida S."/>
        </authorList>
    </citation>
    <scope>NUCLEOTIDE SEQUENCE</scope>
    <source>
        <strain evidence="5">Okayama</strain>
    </source>
</reference>
<feature type="domain" description="Non-haem dioxygenase N-terminal" evidence="4">
    <location>
        <begin position="8"/>
        <end position="85"/>
    </location>
</feature>
<dbReference type="InterPro" id="IPR050231">
    <property type="entry name" value="Iron_ascorbate_oxido_reductase"/>
</dbReference>
<keyword evidence="5" id="KW-0560">Oxidoreductase</keyword>
<evidence type="ECO:0000256" key="2">
    <source>
        <dbReference type="ARBA" id="ARBA00023004"/>
    </source>
</evidence>
<dbReference type="Pfam" id="PF03171">
    <property type="entry name" value="2OG-FeII_Oxy"/>
    <property type="match status" value="1"/>
</dbReference>
<dbReference type="PANTHER" id="PTHR47990">
    <property type="entry name" value="2-OXOGLUTARATE (2OG) AND FE(II)-DEPENDENT OXYGENASE SUPERFAMILY PROTEIN-RELATED"/>
    <property type="match status" value="1"/>
</dbReference>
<feature type="domain" description="Isopenicillin N synthase-like Fe(2+) 2OG dioxygenase" evidence="3">
    <location>
        <begin position="151"/>
        <end position="226"/>
    </location>
</feature>
<evidence type="ECO:0000313" key="6">
    <source>
        <dbReference type="Proteomes" id="UP000653305"/>
    </source>
</evidence>
<comment type="caution">
    <text evidence="5">The sequence shown here is derived from an EMBL/GenBank/DDBJ whole genome shotgun (WGS) entry which is preliminary data.</text>
</comment>
<organism evidence="5 6">
    <name type="scientific">Phtheirospermum japonicum</name>
    <dbReference type="NCBI Taxonomy" id="374723"/>
    <lineage>
        <taxon>Eukaryota</taxon>
        <taxon>Viridiplantae</taxon>
        <taxon>Streptophyta</taxon>
        <taxon>Embryophyta</taxon>
        <taxon>Tracheophyta</taxon>
        <taxon>Spermatophyta</taxon>
        <taxon>Magnoliopsida</taxon>
        <taxon>eudicotyledons</taxon>
        <taxon>Gunneridae</taxon>
        <taxon>Pentapetalae</taxon>
        <taxon>asterids</taxon>
        <taxon>lamiids</taxon>
        <taxon>Lamiales</taxon>
        <taxon>Orobanchaceae</taxon>
        <taxon>Orobanchaceae incertae sedis</taxon>
        <taxon>Phtheirospermum</taxon>
    </lineage>
</organism>
<evidence type="ECO:0000259" key="3">
    <source>
        <dbReference type="Pfam" id="PF03171"/>
    </source>
</evidence>
<dbReference type="InterPro" id="IPR044861">
    <property type="entry name" value="IPNS-like_FE2OG_OXY"/>
</dbReference>
<dbReference type="AlphaFoldDB" id="A0A830CG65"/>
<dbReference type="Pfam" id="PF14226">
    <property type="entry name" value="DIOX_N"/>
    <property type="match status" value="1"/>
</dbReference>
<keyword evidence="1" id="KW-0479">Metal-binding</keyword>